<organism evidence="3 4">
    <name type="scientific">Arachis hypogaea</name>
    <name type="common">Peanut</name>
    <dbReference type="NCBI Taxonomy" id="3818"/>
    <lineage>
        <taxon>Eukaryota</taxon>
        <taxon>Viridiplantae</taxon>
        <taxon>Streptophyta</taxon>
        <taxon>Embryophyta</taxon>
        <taxon>Tracheophyta</taxon>
        <taxon>Spermatophyta</taxon>
        <taxon>Magnoliopsida</taxon>
        <taxon>eudicotyledons</taxon>
        <taxon>Gunneridae</taxon>
        <taxon>Pentapetalae</taxon>
        <taxon>rosids</taxon>
        <taxon>fabids</taxon>
        <taxon>Fabales</taxon>
        <taxon>Fabaceae</taxon>
        <taxon>Papilionoideae</taxon>
        <taxon>50 kb inversion clade</taxon>
        <taxon>dalbergioids sensu lato</taxon>
        <taxon>Dalbergieae</taxon>
        <taxon>Pterocarpus clade</taxon>
        <taxon>Arachis</taxon>
    </lineage>
</organism>
<name>A0A445BD36_ARAHY</name>
<dbReference type="SUPFAM" id="SSF52047">
    <property type="entry name" value="RNI-like"/>
    <property type="match status" value="1"/>
</dbReference>
<dbReference type="Gene3D" id="3.80.10.10">
    <property type="entry name" value="Ribonuclease Inhibitor"/>
    <property type="match status" value="1"/>
</dbReference>
<comment type="caution">
    <text evidence="3">The sequence shown here is derived from an EMBL/GenBank/DDBJ whole genome shotgun (WGS) entry which is preliminary data.</text>
</comment>
<gene>
    <name evidence="3" type="ORF">Ahy_A09g041552</name>
</gene>
<dbReference type="InterPro" id="IPR032675">
    <property type="entry name" value="LRR_dom_sf"/>
</dbReference>
<sequence>MHRSLTKHRRKREIYFHCPSHAMKAEFQRRLFAPESSPPSFSWYTNPLLRHPRQEERSSRNWLHLPVELILIIFEKLGAIEVLTSVQRVCMLWRTICKDPYTWRVINMRVVGVPKFMDYQLSSLCRRTIERSCRLLVDISIDFFADDDLLTHIANFCGSRLRRLRLNRCYYGISEKVLCDLAKKCPFLKELDINHCYCITTSSFESFGQACPLLKTFKFNYYLQLHYYISSRLHRTNNACAYAIARSMPQLRRLQLLGSTLDYDGLHAMLNGCPHLESLDLRYCINLDTTREIIIKMLQGRIMDLRLPVPGASTIECFRCLLPYEEAMRRWSFNTIVDEWHMFQARIKNEKISKLGLVVKYEDEEVWEDIDMIWATVKNKRRHRRESSNNFKALQRSRRRKKHRTVSKKRRKHGEKASKIDLEACVLERNYNYYSED</sequence>
<feature type="compositionally biased region" description="Basic residues" evidence="1">
    <location>
        <begin position="395"/>
        <end position="414"/>
    </location>
</feature>
<reference evidence="3 4" key="1">
    <citation type="submission" date="2019-01" db="EMBL/GenBank/DDBJ databases">
        <title>Sequencing of cultivated peanut Arachis hypogaea provides insights into genome evolution and oil improvement.</title>
        <authorList>
            <person name="Chen X."/>
        </authorList>
    </citation>
    <scope>NUCLEOTIDE SEQUENCE [LARGE SCALE GENOMIC DNA]</scope>
    <source>
        <strain evidence="4">cv. Fuhuasheng</strain>
        <tissue evidence="3">Leaves</tissue>
    </source>
</reference>
<dbReference type="InterPro" id="IPR006553">
    <property type="entry name" value="Leu-rich_rpt_Cys-con_subtyp"/>
</dbReference>
<evidence type="ECO:0000313" key="3">
    <source>
        <dbReference type="EMBL" id="RYR36587.1"/>
    </source>
</evidence>
<dbReference type="Pfam" id="PF12937">
    <property type="entry name" value="F-box-like"/>
    <property type="match status" value="1"/>
</dbReference>
<dbReference type="Gene3D" id="1.20.1280.50">
    <property type="match status" value="1"/>
</dbReference>
<dbReference type="STRING" id="3818.A0A445BD36"/>
<dbReference type="PANTHER" id="PTHR38926">
    <property type="entry name" value="F-BOX DOMAIN CONTAINING PROTEIN, EXPRESSED"/>
    <property type="match status" value="1"/>
</dbReference>
<proteinExistence type="predicted"/>
<evidence type="ECO:0000313" key="4">
    <source>
        <dbReference type="Proteomes" id="UP000289738"/>
    </source>
</evidence>
<keyword evidence="4" id="KW-1185">Reference proteome</keyword>
<dbReference type="AlphaFoldDB" id="A0A445BD36"/>
<accession>A0A445BD36</accession>
<dbReference type="InterPro" id="IPR001810">
    <property type="entry name" value="F-box_dom"/>
</dbReference>
<feature type="region of interest" description="Disordered" evidence="1">
    <location>
        <begin position="385"/>
        <end position="415"/>
    </location>
</feature>
<evidence type="ECO:0000256" key="1">
    <source>
        <dbReference type="SAM" id="MobiDB-lite"/>
    </source>
</evidence>
<dbReference type="PANTHER" id="PTHR38926:SF2">
    <property type="entry name" value="F-BOX_LRR-REPEAT PROTEIN 21-RELATED"/>
    <property type="match status" value="1"/>
</dbReference>
<protein>
    <recommendedName>
        <fullName evidence="2">F-box domain-containing protein</fullName>
    </recommendedName>
</protein>
<dbReference type="SUPFAM" id="SSF81383">
    <property type="entry name" value="F-box domain"/>
    <property type="match status" value="1"/>
</dbReference>
<dbReference type="InterPro" id="IPR036047">
    <property type="entry name" value="F-box-like_dom_sf"/>
</dbReference>
<dbReference type="SMART" id="SM00367">
    <property type="entry name" value="LRR_CC"/>
    <property type="match status" value="4"/>
</dbReference>
<dbReference type="Proteomes" id="UP000289738">
    <property type="component" value="Chromosome A09"/>
</dbReference>
<dbReference type="CDD" id="cd22164">
    <property type="entry name" value="F-box_AtSKIP19-like"/>
    <property type="match status" value="1"/>
</dbReference>
<feature type="domain" description="F-box" evidence="2">
    <location>
        <begin position="59"/>
        <end position="106"/>
    </location>
</feature>
<dbReference type="PROSITE" id="PS50181">
    <property type="entry name" value="FBOX"/>
    <property type="match status" value="1"/>
</dbReference>
<evidence type="ECO:0000259" key="2">
    <source>
        <dbReference type="PROSITE" id="PS50181"/>
    </source>
</evidence>
<dbReference type="EMBL" id="SDMP01000009">
    <property type="protein sequence ID" value="RYR36587.1"/>
    <property type="molecule type" value="Genomic_DNA"/>
</dbReference>